<keyword evidence="2" id="KW-1133">Transmembrane helix</keyword>
<feature type="compositionally biased region" description="Polar residues" evidence="1">
    <location>
        <begin position="82"/>
        <end position="97"/>
    </location>
</feature>
<keyword evidence="2" id="KW-0472">Membrane</keyword>
<keyword evidence="2" id="KW-0812">Transmembrane</keyword>
<feature type="region of interest" description="Disordered" evidence="1">
    <location>
        <begin position="335"/>
        <end position="366"/>
    </location>
</feature>
<dbReference type="AlphaFoldDB" id="A0A915BJJ7"/>
<evidence type="ECO:0000256" key="1">
    <source>
        <dbReference type="SAM" id="MobiDB-lite"/>
    </source>
</evidence>
<dbReference type="WBParaSite" id="PgR042_g042_t01">
    <property type="protein sequence ID" value="PgR042_g042_t01"/>
    <property type="gene ID" value="PgR042_g042"/>
</dbReference>
<evidence type="ECO:0000256" key="2">
    <source>
        <dbReference type="SAM" id="Phobius"/>
    </source>
</evidence>
<feature type="region of interest" description="Disordered" evidence="1">
    <location>
        <begin position="78"/>
        <end position="106"/>
    </location>
</feature>
<proteinExistence type="predicted"/>
<accession>A0A915BJJ7</accession>
<sequence length="408" mass="45756">MTACECRPTSAIYSTHRRNSTEYGDELSLTNSTVVETNNDDSGIGDATTSSSVERRWNRMQNRIEQFSSIIGKSVPSKFHSRISSEGSRDNSTSSGFSSAQHSPQGSSSLVAYENFLIIDDELIQPKESLVGHRVGAPNRCKGVLRINDEIPLPECSRSDAHSNSQVDMQMRTDKSRQQTSSSESSFWERMRTITNIAILRQQSFRPFVCSPSRSLLPNTVSPNAATVAVLKDPVPRQARTVDEFNEQRMQRIRRYVYIAQAALILIVALLWLASNFIDLKAPNHSDPSQQSINESEHLSPTSSSFHDSIITREDVTQASPVHLMKTLDSTLTALLSPNEMNRRNSTDSLRQTDNNNALNGNRIDEEDVSQANPLWHIYAPEMHQSAKLKKLPNEEISISDSHKIQRR</sequence>
<feature type="compositionally biased region" description="Polar residues" evidence="1">
    <location>
        <begin position="347"/>
        <end position="360"/>
    </location>
</feature>
<reference evidence="4" key="1">
    <citation type="submission" date="2022-11" db="UniProtKB">
        <authorList>
            <consortium name="WormBaseParasite"/>
        </authorList>
    </citation>
    <scope>IDENTIFICATION</scope>
</reference>
<evidence type="ECO:0000313" key="4">
    <source>
        <dbReference type="WBParaSite" id="PgR042_g042_t01"/>
    </source>
</evidence>
<feature type="region of interest" description="Disordered" evidence="1">
    <location>
        <begin position="154"/>
        <end position="185"/>
    </location>
</feature>
<keyword evidence="3" id="KW-1185">Reference proteome</keyword>
<protein>
    <submittedName>
        <fullName evidence="4">Uncharacterized protein</fullName>
    </submittedName>
</protein>
<evidence type="ECO:0000313" key="3">
    <source>
        <dbReference type="Proteomes" id="UP000887569"/>
    </source>
</evidence>
<name>A0A915BJJ7_PARUN</name>
<feature type="transmembrane region" description="Helical" evidence="2">
    <location>
        <begin position="256"/>
        <end position="274"/>
    </location>
</feature>
<dbReference type="Proteomes" id="UP000887569">
    <property type="component" value="Unplaced"/>
</dbReference>
<feature type="region of interest" description="Disordered" evidence="1">
    <location>
        <begin position="284"/>
        <end position="306"/>
    </location>
</feature>
<organism evidence="3 4">
    <name type="scientific">Parascaris univalens</name>
    <name type="common">Nematode worm</name>
    <dbReference type="NCBI Taxonomy" id="6257"/>
    <lineage>
        <taxon>Eukaryota</taxon>
        <taxon>Metazoa</taxon>
        <taxon>Ecdysozoa</taxon>
        <taxon>Nematoda</taxon>
        <taxon>Chromadorea</taxon>
        <taxon>Rhabditida</taxon>
        <taxon>Spirurina</taxon>
        <taxon>Ascaridomorpha</taxon>
        <taxon>Ascaridoidea</taxon>
        <taxon>Ascarididae</taxon>
        <taxon>Parascaris</taxon>
    </lineage>
</organism>
<feature type="compositionally biased region" description="Polar residues" evidence="1">
    <location>
        <begin position="286"/>
        <end position="306"/>
    </location>
</feature>